<dbReference type="PANTHER" id="PTHR31407:SF16">
    <property type="entry name" value="PSBP DOMAIN-CONTAINING PROTEIN 7, CHLOROPLASTIC"/>
    <property type="match status" value="1"/>
</dbReference>
<feature type="chain" id="PRO_5012034911" description="PsbP C-terminal domain-containing protein" evidence="2">
    <location>
        <begin position="28"/>
        <end position="326"/>
    </location>
</feature>
<reference evidence="4 5" key="1">
    <citation type="journal article" date="2015" name="Plant Cell">
        <title>Oil accumulation by the oleaginous diatom Fistulifera solaris as revealed by the genome and transcriptome.</title>
        <authorList>
            <person name="Tanaka T."/>
            <person name="Maeda Y."/>
            <person name="Veluchamy A."/>
            <person name="Tanaka M."/>
            <person name="Abida H."/>
            <person name="Marechal E."/>
            <person name="Bowler C."/>
            <person name="Muto M."/>
            <person name="Sunaga Y."/>
            <person name="Tanaka M."/>
            <person name="Yoshino T."/>
            <person name="Taniguchi T."/>
            <person name="Fukuda Y."/>
            <person name="Nemoto M."/>
            <person name="Matsumoto M."/>
            <person name="Wong P.S."/>
            <person name="Aburatani S."/>
            <person name="Fujibuchi W."/>
        </authorList>
    </citation>
    <scope>NUCLEOTIDE SEQUENCE [LARGE SCALE GENOMIC DNA]</scope>
    <source>
        <strain evidence="4 5">JPCC DA0580</strain>
    </source>
</reference>
<evidence type="ECO:0000313" key="5">
    <source>
        <dbReference type="Proteomes" id="UP000198406"/>
    </source>
</evidence>
<evidence type="ECO:0000259" key="3">
    <source>
        <dbReference type="Pfam" id="PF01789"/>
    </source>
</evidence>
<feature type="signal peptide" evidence="2">
    <location>
        <begin position="1"/>
        <end position="27"/>
    </location>
</feature>
<dbReference type="Gene3D" id="3.40.1000.10">
    <property type="entry name" value="Mog1/PsbP, alpha/beta/alpha sandwich"/>
    <property type="match status" value="1"/>
</dbReference>
<accession>A0A1Z5K3F3</accession>
<feature type="region of interest" description="Disordered" evidence="1">
    <location>
        <begin position="52"/>
        <end position="72"/>
    </location>
</feature>
<dbReference type="OrthoDB" id="414405at2759"/>
<name>A0A1Z5K3F3_FISSO</name>
<dbReference type="GO" id="GO:0009523">
    <property type="term" value="C:photosystem II"/>
    <property type="evidence" value="ECO:0007669"/>
    <property type="project" value="InterPro"/>
</dbReference>
<organism evidence="4 5">
    <name type="scientific">Fistulifera solaris</name>
    <name type="common">Oleaginous diatom</name>
    <dbReference type="NCBI Taxonomy" id="1519565"/>
    <lineage>
        <taxon>Eukaryota</taxon>
        <taxon>Sar</taxon>
        <taxon>Stramenopiles</taxon>
        <taxon>Ochrophyta</taxon>
        <taxon>Bacillariophyta</taxon>
        <taxon>Bacillariophyceae</taxon>
        <taxon>Bacillariophycidae</taxon>
        <taxon>Naviculales</taxon>
        <taxon>Naviculaceae</taxon>
        <taxon>Fistulifera</taxon>
    </lineage>
</organism>
<evidence type="ECO:0000313" key="4">
    <source>
        <dbReference type="EMBL" id="GAX20508.1"/>
    </source>
</evidence>
<dbReference type="Pfam" id="PF01789">
    <property type="entry name" value="PsbP"/>
    <property type="match status" value="1"/>
</dbReference>
<evidence type="ECO:0000256" key="1">
    <source>
        <dbReference type="SAM" id="MobiDB-lite"/>
    </source>
</evidence>
<dbReference type="InterPro" id="IPR016123">
    <property type="entry name" value="Mog1/PsbP_a/b/a-sand"/>
</dbReference>
<dbReference type="InParanoid" id="A0A1Z5K3F3"/>
<dbReference type="SUPFAM" id="SSF55724">
    <property type="entry name" value="Mog1p/PsbP-like"/>
    <property type="match status" value="1"/>
</dbReference>
<dbReference type="GO" id="GO:0005509">
    <property type="term" value="F:calcium ion binding"/>
    <property type="evidence" value="ECO:0007669"/>
    <property type="project" value="InterPro"/>
</dbReference>
<keyword evidence="2" id="KW-0732">Signal</keyword>
<dbReference type="GO" id="GO:0019898">
    <property type="term" value="C:extrinsic component of membrane"/>
    <property type="evidence" value="ECO:0007669"/>
    <property type="project" value="InterPro"/>
</dbReference>
<keyword evidence="5" id="KW-1185">Reference proteome</keyword>
<dbReference type="GO" id="GO:0015979">
    <property type="term" value="P:photosynthesis"/>
    <property type="evidence" value="ECO:0007669"/>
    <property type="project" value="InterPro"/>
</dbReference>
<comment type="caution">
    <text evidence="4">The sequence shown here is derived from an EMBL/GenBank/DDBJ whole genome shotgun (WGS) entry which is preliminary data.</text>
</comment>
<dbReference type="EMBL" id="BDSP01000149">
    <property type="protein sequence ID" value="GAX20508.1"/>
    <property type="molecule type" value="Genomic_DNA"/>
</dbReference>
<proteinExistence type="predicted"/>
<sequence length="326" mass="36036">MKSIRVTRIVWMPILFLFYSAKQTANALVTADGKHLFSIQFHRTSRLGLATKISQTSEKTESDAGTELTGEIQKQPALRSPASVRDMMAAMGTSPRRIFLSVASSAGIALVGNLFGVTSSALNQIDEDFVESTGLDLYYPRGDYKRYRTVDYTFVIPKEWVADTAVELAKAQRRTQPLDYRMRQTSGGTLPDSAFGPPGRLDNRGVSQGDTNVSVIQSPFSPGFSLRDTMKTPTEGALFLLNNSIARLESGRKAALLDASERNGVYQFEYRVDPGGGRPPLRSISVLAQAKQFLYTMTVVAPEKDWTSSKAYEAKLRKIAESFHLR</sequence>
<dbReference type="InterPro" id="IPR002683">
    <property type="entry name" value="PsbP_C"/>
</dbReference>
<protein>
    <recommendedName>
        <fullName evidence="3">PsbP C-terminal domain-containing protein</fullName>
    </recommendedName>
</protein>
<dbReference type="AlphaFoldDB" id="A0A1Z5K3F3"/>
<dbReference type="Proteomes" id="UP000198406">
    <property type="component" value="Unassembled WGS sequence"/>
</dbReference>
<gene>
    <name evidence="4" type="ORF">FisN_24Hh242</name>
</gene>
<dbReference type="PANTHER" id="PTHR31407">
    <property type="match status" value="1"/>
</dbReference>
<evidence type="ECO:0000256" key="2">
    <source>
        <dbReference type="SAM" id="SignalP"/>
    </source>
</evidence>
<feature type="domain" description="PsbP C-terminal" evidence="3">
    <location>
        <begin position="144"/>
        <end position="324"/>
    </location>
</feature>